<evidence type="ECO:0000256" key="4">
    <source>
        <dbReference type="RuleBase" id="RU004046"/>
    </source>
</evidence>
<proteinExistence type="inferred from homology"/>
<dbReference type="InterPro" id="IPR043129">
    <property type="entry name" value="ATPase_NBD"/>
</dbReference>
<evidence type="ECO:0000313" key="6">
    <source>
        <dbReference type="Proteomes" id="UP000075653"/>
    </source>
</evidence>
<comment type="catalytic activity">
    <reaction evidence="3">
        <text>D-glucose + ATP = D-glucose 6-phosphate + ADP + H(+)</text>
        <dbReference type="Rhea" id="RHEA:17825"/>
        <dbReference type="ChEBI" id="CHEBI:4167"/>
        <dbReference type="ChEBI" id="CHEBI:15378"/>
        <dbReference type="ChEBI" id="CHEBI:30616"/>
        <dbReference type="ChEBI" id="CHEBI:61548"/>
        <dbReference type="ChEBI" id="CHEBI:456216"/>
        <dbReference type="EC" id="2.7.1.2"/>
    </reaction>
</comment>
<dbReference type="SUPFAM" id="SSF53067">
    <property type="entry name" value="Actin-like ATPase domain"/>
    <property type="match status" value="1"/>
</dbReference>
<evidence type="ECO:0000313" key="5">
    <source>
        <dbReference type="EMBL" id="KXW58477.1"/>
    </source>
</evidence>
<keyword evidence="3" id="KW-0547">Nucleotide-binding</keyword>
<comment type="caution">
    <text evidence="5">The sequence shown here is derived from an EMBL/GenBank/DDBJ whole genome shotgun (WGS) entry which is preliminary data.</text>
</comment>
<dbReference type="InterPro" id="IPR003836">
    <property type="entry name" value="Glucokinase"/>
</dbReference>
<dbReference type="GO" id="GO:0005536">
    <property type="term" value="F:D-glucose binding"/>
    <property type="evidence" value="ECO:0007669"/>
    <property type="project" value="InterPro"/>
</dbReference>
<comment type="similarity">
    <text evidence="3 4">Belongs to the bacterial glucokinase family.</text>
</comment>
<dbReference type="EMBL" id="LRRD01000013">
    <property type="protein sequence ID" value="KXW58477.1"/>
    <property type="molecule type" value="Genomic_DNA"/>
</dbReference>
<dbReference type="Gene3D" id="3.30.420.40">
    <property type="match status" value="1"/>
</dbReference>
<dbReference type="GO" id="GO:0004340">
    <property type="term" value="F:glucokinase activity"/>
    <property type="evidence" value="ECO:0007669"/>
    <property type="project" value="UniProtKB-UniRule"/>
</dbReference>
<dbReference type="GO" id="GO:0005524">
    <property type="term" value="F:ATP binding"/>
    <property type="evidence" value="ECO:0007669"/>
    <property type="project" value="UniProtKB-UniRule"/>
</dbReference>
<evidence type="ECO:0000256" key="2">
    <source>
        <dbReference type="ARBA" id="ARBA00022777"/>
    </source>
</evidence>
<comment type="subcellular location">
    <subcellularLocation>
        <location evidence="3">Cytoplasm</location>
    </subcellularLocation>
</comment>
<keyword evidence="3" id="KW-0963">Cytoplasm</keyword>
<dbReference type="EC" id="2.7.1.2" evidence="3"/>
<dbReference type="RefSeq" id="WP_062187796.1">
    <property type="nucleotide sequence ID" value="NZ_LRRD01000013.1"/>
</dbReference>
<dbReference type="PATRIC" id="fig|1789004.3.peg.888"/>
<accession>A0A149VZ35</accession>
<dbReference type="HAMAP" id="MF_00524">
    <property type="entry name" value="Glucokinase"/>
    <property type="match status" value="1"/>
</dbReference>
<gene>
    <name evidence="3 5" type="primary">glk</name>
    <name evidence="5" type="ORF">FEMY_08760</name>
</gene>
<dbReference type="NCBIfam" id="TIGR00749">
    <property type="entry name" value="glk"/>
    <property type="match status" value="1"/>
</dbReference>
<evidence type="ECO:0000256" key="1">
    <source>
        <dbReference type="ARBA" id="ARBA00022679"/>
    </source>
</evidence>
<name>A0A149VZ35_9PROT</name>
<dbReference type="STRING" id="1789004.FEMY_08760"/>
<reference evidence="5 6" key="1">
    <citation type="submission" date="2016-01" db="EMBL/GenBank/DDBJ databases">
        <title>Genome sequence of the acidophilic iron oxidising Ferrovum strain Z-31.</title>
        <authorList>
            <person name="Poehlein A."/>
            <person name="Ullrich S.R."/>
            <person name="Schloemann M."/>
            <person name="Muehling M."/>
            <person name="Daniel R."/>
        </authorList>
    </citation>
    <scope>NUCLEOTIDE SEQUENCE [LARGE SCALE GENOMIC DNA]</scope>
    <source>
        <strain evidence="5 6">Z-31</strain>
    </source>
</reference>
<dbReference type="AlphaFoldDB" id="A0A149VZ35"/>
<organism evidence="5 6">
    <name type="scientific">Ferrovum myxofaciens</name>
    <dbReference type="NCBI Taxonomy" id="416213"/>
    <lineage>
        <taxon>Bacteria</taxon>
        <taxon>Pseudomonadati</taxon>
        <taxon>Pseudomonadota</taxon>
        <taxon>Betaproteobacteria</taxon>
        <taxon>Ferrovales</taxon>
        <taxon>Ferrovaceae</taxon>
        <taxon>Ferrovum</taxon>
    </lineage>
</organism>
<dbReference type="Pfam" id="PF02685">
    <property type="entry name" value="Glucokinase"/>
    <property type="match status" value="1"/>
</dbReference>
<evidence type="ECO:0000256" key="3">
    <source>
        <dbReference type="HAMAP-Rule" id="MF_00524"/>
    </source>
</evidence>
<dbReference type="PANTHER" id="PTHR47363">
    <property type="entry name" value="GLUCOKINASE"/>
    <property type="match status" value="1"/>
</dbReference>
<protein>
    <recommendedName>
        <fullName evidence="3">Glucokinase</fullName>
        <ecNumber evidence="3">2.7.1.2</ecNumber>
    </recommendedName>
    <alternativeName>
        <fullName evidence="3">Glucose kinase</fullName>
    </alternativeName>
</protein>
<keyword evidence="1 3" id="KW-0808">Transferase</keyword>
<feature type="binding site" evidence="3">
    <location>
        <begin position="7"/>
        <end position="12"/>
    </location>
    <ligand>
        <name>ATP</name>
        <dbReference type="ChEBI" id="CHEBI:30616"/>
    </ligand>
</feature>
<keyword evidence="2 3" id="KW-0418">Kinase</keyword>
<dbReference type="GO" id="GO:0006096">
    <property type="term" value="P:glycolytic process"/>
    <property type="evidence" value="ECO:0007669"/>
    <property type="project" value="UniProtKB-UniRule"/>
</dbReference>
<keyword evidence="3" id="KW-0324">Glycolysis</keyword>
<dbReference type="GO" id="GO:0005737">
    <property type="term" value="C:cytoplasm"/>
    <property type="evidence" value="ECO:0007669"/>
    <property type="project" value="UniProtKB-SubCell"/>
</dbReference>
<keyword evidence="6" id="KW-1185">Reference proteome</keyword>
<dbReference type="Gene3D" id="3.40.367.20">
    <property type="match status" value="1"/>
</dbReference>
<dbReference type="Proteomes" id="UP000075653">
    <property type="component" value="Unassembled WGS sequence"/>
</dbReference>
<dbReference type="PANTHER" id="PTHR47363:SF1">
    <property type="entry name" value="GLUCOKINASE"/>
    <property type="match status" value="1"/>
</dbReference>
<dbReference type="CDD" id="cd24008">
    <property type="entry name" value="ASKHA_NBD_GLK"/>
    <property type="match status" value="1"/>
</dbReference>
<sequence>MKRILVGDIGGTKTRLALAEGEGTAVVLTEVRTYPSLHYATLELVLEEYVTQVGFPVEGIALGVAGPVSRQRAQVTNLPWVVESAALRQRFGVQCILLNDLEAVAWGLPALRGDELFSLQEGVPSEGNRAVIAAGTGLGEAGIHWDGTRFHPFATEGGHTSFAPRTEREIALWRFLQARHGHVSWERVVSGMALPELHEFLRAHEHSSIPAWLQAVLEGASAGAVLAQAALEATDPLCVELMHWFVRLYGAEAGNLALKVMSRGGVYVGGGIAPKILPLLRQPGFLESFVDKGRMRPLLEAMPVQVILTDQVALYGLALAARSSRIC</sequence>
<keyword evidence="3" id="KW-0067">ATP-binding</keyword>